<evidence type="ECO:0000313" key="1">
    <source>
        <dbReference type="EMBL" id="PKU61952.1"/>
    </source>
</evidence>
<dbReference type="AlphaFoldDB" id="A0A2I0VEV1"/>
<keyword evidence="2" id="KW-1185">Reference proteome</keyword>
<proteinExistence type="predicted"/>
<organism evidence="1 2">
    <name type="scientific">Dendrobium catenatum</name>
    <dbReference type="NCBI Taxonomy" id="906689"/>
    <lineage>
        <taxon>Eukaryota</taxon>
        <taxon>Viridiplantae</taxon>
        <taxon>Streptophyta</taxon>
        <taxon>Embryophyta</taxon>
        <taxon>Tracheophyta</taxon>
        <taxon>Spermatophyta</taxon>
        <taxon>Magnoliopsida</taxon>
        <taxon>Liliopsida</taxon>
        <taxon>Asparagales</taxon>
        <taxon>Orchidaceae</taxon>
        <taxon>Epidendroideae</taxon>
        <taxon>Malaxideae</taxon>
        <taxon>Dendrobiinae</taxon>
        <taxon>Dendrobium</taxon>
    </lineage>
</organism>
<gene>
    <name evidence="1" type="ORF">MA16_Dca027855</name>
</gene>
<reference evidence="1 2" key="2">
    <citation type="journal article" date="2017" name="Nature">
        <title>The Apostasia genome and the evolution of orchids.</title>
        <authorList>
            <person name="Zhang G.Q."/>
            <person name="Liu K.W."/>
            <person name="Li Z."/>
            <person name="Lohaus R."/>
            <person name="Hsiao Y.Y."/>
            <person name="Niu S.C."/>
            <person name="Wang J.Y."/>
            <person name="Lin Y.C."/>
            <person name="Xu Q."/>
            <person name="Chen L.J."/>
            <person name="Yoshida K."/>
            <person name="Fujiwara S."/>
            <person name="Wang Z.W."/>
            <person name="Zhang Y.Q."/>
            <person name="Mitsuda N."/>
            <person name="Wang M."/>
            <person name="Liu G.H."/>
            <person name="Pecoraro L."/>
            <person name="Huang H.X."/>
            <person name="Xiao X.J."/>
            <person name="Lin M."/>
            <person name="Wu X.Y."/>
            <person name="Wu W.L."/>
            <person name="Chen Y.Y."/>
            <person name="Chang S.B."/>
            <person name="Sakamoto S."/>
            <person name="Ohme-Takagi M."/>
            <person name="Yagi M."/>
            <person name="Zeng S.J."/>
            <person name="Shen C.Y."/>
            <person name="Yeh C.M."/>
            <person name="Luo Y.B."/>
            <person name="Tsai W.C."/>
            <person name="Van de Peer Y."/>
            <person name="Liu Z.J."/>
        </authorList>
    </citation>
    <scope>NUCLEOTIDE SEQUENCE [LARGE SCALE GENOMIC DNA]</scope>
    <source>
        <tissue evidence="1">The whole plant</tissue>
    </source>
</reference>
<reference evidence="1 2" key="1">
    <citation type="journal article" date="2016" name="Sci. Rep.">
        <title>The Dendrobium catenatum Lindl. genome sequence provides insights into polysaccharide synthase, floral development and adaptive evolution.</title>
        <authorList>
            <person name="Zhang G.Q."/>
            <person name="Xu Q."/>
            <person name="Bian C."/>
            <person name="Tsai W.C."/>
            <person name="Yeh C.M."/>
            <person name="Liu K.W."/>
            <person name="Yoshida K."/>
            <person name="Zhang L.S."/>
            <person name="Chang S.B."/>
            <person name="Chen F."/>
            <person name="Shi Y."/>
            <person name="Su Y.Y."/>
            <person name="Zhang Y.Q."/>
            <person name="Chen L.J."/>
            <person name="Yin Y."/>
            <person name="Lin M."/>
            <person name="Huang H."/>
            <person name="Deng H."/>
            <person name="Wang Z.W."/>
            <person name="Zhu S.L."/>
            <person name="Zhao X."/>
            <person name="Deng C."/>
            <person name="Niu S.C."/>
            <person name="Huang J."/>
            <person name="Wang M."/>
            <person name="Liu G.H."/>
            <person name="Yang H.J."/>
            <person name="Xiao X.J."/>
            <person name="Hsiao Y.Y."/>
            <person name="Wu W.L."/>
            <person name="Chen Y.Y."/>
            <person name="Mitsuda N."/>
            <person name="Ohme-Takagi M."/>
            <person name="Luo Y.B."/>
            <person name="Van de Peer Y."/>
            <person name="Liu Z.J."/>
        </authorList>
    </citation>
    <scope>NUCLEOTIDE SEQUENCE [LARGE SCALE GENOMIC DNA]</scope>
    <source>
        <tissue evidence="1">The whole plant</tissue>
    </source>
</reference>
<name>A0A2I0VEV1_9ASPA</name>
<dbReference type="Proteomes" id="UP000233837">
    <property type="component" value="Unassembled WGS sequence"/>
</dbReference>
<sequence>MYLWLPAPTPPPPAALGCYCHTPGKARVSDGQDVGRNRKRTEVNYLRDAQSGRRWADLKDHRLFGVDRKSERGNRWSDQAKR</sequence>
<dbReference type="EMBL" id="KZ504545">
    <property type="protein sequence ID" value="PKU61952.1"/>
    <property type="molecule type" value="Genomic_DNA"/>
</dbReference>
<evidence type="ECO:0000313" key="2">
    <source>
        <dbReference type="Proteomes" id="UP000233837"/>
    </source>
</evidence>
<accession>A0A2I0VEV1</accession>
<protein>
    <submittedName>
        <fullName evidence="1">Uncharacterized protein</fullName>
    </submittedName>
</protein>